<comment type="caution">
    <text evidence="3">The sequence shown here is derived from an EMBL/GenBank/DDBJ whole genome shotgun (WGS) entry which is preliminary data.</text>
</comment>
<evidence type="ECO:0000313" key="4">
    <source>
        <dbReference type="Proteomes" id="UP000554482"/>
    </source>
</evidence>
<gene>
    <name evidence="3" type="ORF">FRX31_027016</name>
</gene>
<keyword evidence="2" id="KW-0732">Signal</keyword>
<dbReference type="EMBL" id="JABWDY010033483">
    <property type="protein sequence ID" value="KAF5183397.1"/>
    <property type="molecule type" value="Genomic_DNA"/>
</dbReference>
<dbReference type="AlphaFoldDB" id="A0A7J6VF70"/>
<evidence type="ECO:0000256" key="2">
    <source>
        <dbReference type="SAM" id="SignalP"/>
    </source>
</evidence>
<reference evidence="3 4" key="1">
    <citation type="submission" date="2020-06" db="EMBL/GenBank/DDBJ databases">
        <title>Transcriptomic and genomic resources for Thalictrum thalictroides and T. hernandezii: Facilitating candidate gene discovery in an emerging model plant lineage.</title>
        <authorList>
            <person name="Arias T."/>
            <person name="Riano-Pachon D.M."/>
            <person name="Di Stilio V.S."/>
        </authorList>
    </citation>
    <scope>NUCLEOTIDE SEQUENCE [LARGE SCALE GENOMIC DNA]</scope>
    <source>
        <strain evidence="4">cv. WT478/WT964</strain>
        <tissue evidence="3">Leaves</tissue>
    </source>
</reference>
<feature type="compositionally biased region" description="Acidic residues" evidence="1">
    <location>
        <begin position="31"/>
        <end position="40"/>
    </location>
</feature>
<organism evidence="3 4">
    <name type="scientific">Thalictrum thalictroides</name>
    <name type="common">Rue-anemone</name>
    <name type="synonym">Anemone thalictroides</name>
    <dbReference type="NCBI Taxonomy" id="46969"/>
    <lineage>
        <taxon>Eukaryota</taxon>
        <taxon>Viridiplantae</taxon>
        <taxon>Streptophyta</taxon>
        <taxon>Embryophyta</taxon>
        <taxon>Tracheophyta</taxon>
        <taxon>Spermatophyta</taxon>
        <taxon>Magnoliopsida</taxon>
        <taxon>Ranunculales</taxon>
        <taxon>Ranunculaceae</taxon>
        <taxon>Thalictroideae</taxon>
        <taxon>Thalictrum</taxon>
    </lineage>
</organism>
<evidence type="ECO:0000256" key="1">
    <source>
        <dbReference type="SAM" id="MobiDB-lite"/>
    </source>
</evidence>
<sequence>ILVVVIRLLHFELAARNRAEQTTPCWRPSGEEEIDADVGEQDNILEQNCEPS</sequence>
<feature type="chain" id="PRO_5029554038" evidence="2">
    <location>
        <begin position="20"/>
        <end position="52"/>
    </location>
</feature>
<feature type="region of interest" description="Disordered" evidence="1">
    <location>
        <begin position="19"/>
        <end position="52"/>
    </location>
</feature>
<evidence type="ECO:0000313" key="3">
    <source>
        <dbReference type="EMBL" id="KAF5183397.1"/>
    </source>
</evidence>
<proteinExistence type="predicted"/>
<keyword evidence="4" id="KW-1185">Reference proteome</keyword>
<feature type="signal peptide" evidence="2">
    <location>
        <begin position="1"/>
        <end position="19"/>
    </location>
</feature>
<accession>A0A7J6VF70</accession>
<name>A0A7J6VF70_THATH</name>
<feature type="non-terminal residue" evidence="3">
    <location>
        <position position="52"/>
    </location>
</feature>
<protein>
    <submittedName>
        <fullName evidence="3">Uncharacterized protein</fullName>
    </submittedName>
</protein>
<dbReference type="Proteomes" id="UP000554482">
    <property type="component" value="Unassembled WGS sequence"/>
</dbReference>